<dbReference type="Pfam" id="PF00085">
    <property type="entry name" value="Thioredoxin"/>
    <property type="match status" value="1"/>
</dbReference>
<dbReference type="GO" id="GO:0003756">
    <property type="term" value="F:protein disulfide isomerase activity"/>
    <property type="evidence" value="ECO:0007669"/>
    <property type="project" value="InterPro"/>
</dbReference>
<keyword evidence="4" id="KW-0256">Endoplasmic reticulum</keyword>
<dbReference type="PANTHER" id="PTHR45815">
    <property type="entry name" value="PROTEIN DISULFIDE-ISOMERASE A6"/>
    <property type="match status" value="1"/>
</dbReference>
<dbReference type="NCBIfam" id="TIGR01126">
    <property type="entry name" value="pdi_dom"/>
    <property type="match status" value="1"/>
</dbReference>
<feature type="chain" id="PRO_5035753203" evidence="6">
    <location>
        <begin position="30"/>
        <end position="433"/>
    </location>
</feature>
<evidence type="ECO:0000259" key="7">
    <source>
        <dbReference type="PROSITE" id="PS51352"/>
    </source>
</evidence>
<keyword evidence="3" id="KW-0677">Repeat</keyword>
<dbReference type="PANTHER" id="PTHR45815:SF3">
    <property type="entry name" value="PROTEIN DISULFIDE-ISOMERASE A6"/>
    <property type="match status" value="1"/>
</dbReference>
<evidence type="ECO:0000256" key="6">
    <source>
        <dbReference type="SAM" id="SignalP"/>
    </source>
</evidence>
<dbReference type="GO" id="GO:0015035">
    <property type="term" value="F:protein-disulfide reductase activity"/>
    <property type="evidence" value="ECO:0007669"/>
    <property type="project" value="TreeGrafter"/>
</dbReference>
<evidence type="ECO:0000256" key="4">
    <source>
        <dbReference type="ARBA" id="ARBA00022824"/>
    </source>
</evidence>
<accession>A0A8S9UC43</accession>
<dbReference type="InterPro" id="IPR005788">
    <property type="entry name" value="PDI_thioredoxin-like_dom"/>
</dbReference>
<organism evidence="8 9">
    <name type="scientific">Phytophthora infestans</name>
    <name type="common">Potato late blight agent</name>
    <name type="synonym">Botrytis infestans</name>
    <dbReference type="NCBI Taxonomy" id="4787"/>
    <lineage>
        <taxon>Eukaryota</taxon>
        <taxon>Sar</taxon>
        <taxon>Stramenopiles</taxon>
        <taxon>Oomycota</taxon>
        <taxon>Peronosporomycetes</taxon>
        <taxon>Peronosporales</taxon>
        <taxon>Peronosporaceae</taxon>
        <taxon>Phytophthora</taxon>
    </lineage>
</organism>
<dbReference type="GO" id="GO:0005788">
    <property type="term" value="C:endoplasmic reticulum lumen"/>
    <property type="evidence" value="ECO:0007669"/>
    <property type="project" value="TreeGrafter"/>
</dbReference>
<proteinExistence type="inferred from homology"/>
<dbReference type="PROSITE" id="PS51257">
    <property type="entry name" value="PROKAR_LIPOPROTEIN"/>
    <property type="match status" value="1"/>
</dbReference>
<dbReference type="InterPro" id="IPR036249">
    <property type="entry name" value="Thioredoxin-like_sf"/>
</dbReference>
<gene>
    <name evidence="8" type="ORF">GN958_ATG13751</name>
</gene>
<comment type="caution">
    <text evidence="8">The sequence shown here is derived from an EMBL/GenBank/DDBJ whole genome shotgun (WGS) entry which is preliminary data.</text>
</comment>
<dbReference type="EMBL" id="JAACNO010001872">
    <property type="protein sequence ID" value="KAF4137067.1"/>
    <property type="molecule type" value="Genomic_DNA"/>
</dbReference>
<evidence type="ECO:0000256" key="5">
    <source>
        <dbReference type="RuleBase" id="RU004208"/>
    </source>
</evidence>
<evidence type="ECO:0000313" key="9">
    <source>
        <dbReference type="Proteomes" id="UP000704712"/>
    </source>
</evidence>
<evidence type="ECO:0000256" key="1">
    <source>
        <dbReference type="ARBA" id="ARBA00006347"/>
    </source>
</evidence>
<dbReference type="PROSITE" id="PS00194">
    <property type="entry name" value="THIOREDOXIN_1"/>
    <property type="match status" value="1"/>
</dbReference>
<comment type="similarity">
    <text evidence="1 5">Belongs to the protein disulfide isomerase family.</text>
</comment>
<dbReference type="InterPro" id="IPR017937">
    <property type="entry name" value="Thioredoxin_CS"/>
</dbReference>
<dbReference type="Gene3D" id="3.40.30.10">
    <property type="entry name" value="Glutaredoxin"/>
    <property type="match status" value="2"/>
</dbReference>
<feature type="signal peptide" evidence="6">
    <location>
        <begin position="1"/>
        <end position="29"/>
    </location>
</feature>
<dbReference type="InterPro" id="IPR013766">
    <property type="entry name" value="Thioredoxin_domain"/>
</dbReference>
<dbReference type="AlphaFoldDB" id="A0A8S9UC43"/>
<evidence type="ECO:0000256" key="2">
    <source>
        <dbReference type="ARBA" id="ARBA00022729"/>
    </source>
</evidence>
<keyword evidence="2 6" id="KW-0732">Signal</keyword>
<protein>
    <submittedName>
        <fullName evidence="8">Thioredoxin</fullName>
    </submittedName>
</protein>
<evidence type="ECO:0000256" key="3">
    <source>
        <dbReference type="ARBA" id="ARBA00022737"/>
    </source>
</evidence>
<sequence length="433" mass="47666">MPFRRIDGMFPRVRLALLLLSALTACVLADYGPRDSVTILTDKNFEKEVLQSPDYWLVEFYAPWCGHCKQLEPQYKAAAKKLKKHARLGAVDATVHQQLAHKYQIKGYPTIKEFGAKKKRPQDYRGGRTTREIVQYVKNSPEAKKLGASGGNVATLEYDKVHAFLSKDLPSAIFFGTKKKGKKSSKVPAWLGNVAKSFMEGTTKKRKKQPTVQLAFVPASDDKVASHFGLSEDQLPTVIYVYPASQKYVVSDVSKLNEAAAKKFIDDALANTETAEKDESLPNVPLFPSPEVAKKKPVVALKELDAATARECAAKRGKMCVVVAREDTELIRSLAKKYRRDPFTFLSSKPDAQAFHVLTEFVGEISAEVIVVKPGRKVKYSALSGANDESDISEFLDKLIGGSSPFSVPSGGLEAFEAAMSASSDDAVKHEEL</sequence>
<dbReference type="PROSITE" id="PS51352">
    <property type="entry name" value="THIOREDOXIN_2"/>
    <property type="match status" value="1"/>
</dbReference>
<dbReference type="SUPFAM" id="SSF52833">
    <property type="entry name" value="Thioredoxin-like"/>
    <property type="match status" value="1"/>
</dbReference>
<dbReference type="Proteomes" id="UP000704712">
    <property type="component" value="Unassembled WGS sequence"/>
</dbReference>
<dbReference type="GO" id="GO:0034976">
    <property type="term" value="P:response to endoplasmic reticulum stress"/>
    <property type="evidence" value="ECO:0007669"/>
    <property type="project" value="TreeGrafter"/>
</dbReference>
<dbReference type="PRINTS" id="PR00421">
    <property type="entry name" value="THIOREDOXIN"/>
</dbReference>
<feature type="domain" description="Thioredoxin" evidence="7">
    <location>
        <begin position="26"/>
        <end position="142"/>
    </location>
</feature>
<reference evidence="8" key="1">
    <citation type="submission" date="2020-03" db="EMBL/GenBank/DDBJ databases">
        <title>Hybrid Assembly of Korean Phytophthora infestans isolates.</title>
        <authorList>
            <person name="Prokchorchik M."/>
            <person name="Lee Y."/>
            <person name="Seo J."/>
            <person name="Cho J.-H."/>
            <person name="Park Y.-E."/>
            <person name="Jang D.-C."/>
            <person name="Im J.-S."/>
            <person name="Choi J.-G."/>
            <person name="Park H.-J."/>
            <person name="Lee G.-B."/>
            <person name="Lee Y.-G."/>
            <person name="Hong S.-Y."/>
            <person name="Cho K."/>
            <person name="Sohn K.H."/>
        </authorList>
    </citation>
    <scope>NUCLEOTIDE SEQUENCE</scope>
    <source>
        <strain evidence="8">KR_2_A2</strain>
    </source>
</reference>
<evidence type="ECO:0000313" key="8">
    <source>
        <dbReference type="EMBL" id="KAF4137067.1"/>
    </source>
</evidence>
<name>A0A8S9UC43_PHYIN</name>